<keyword evidence="2" id="KW-1185">Reference proteome</keyword>
<organism evidence="1 2">
    <name type="scientific">Amycolatopsis methanolica 239</name>
    <dbReference type="NCBI Taxonomy" id="1068978"/>
    <lineage>
        <taxon>Bacteria</taxon>
        <taxon>Bacillati</taxon>
        <taxon>Actinomycetota</taxon>
        <taxon>Actinomycetes</taxon>
        <taxon>Pseudonocardiales</taxon>
        <taxon>Pseudonocardiaceae</taxon>
        <taxon>Amycolatopsis</taxon>
        <taxon>Amycolatopsis methanolica group</taxon>
    </lineage>
</organism>
<evidence type="ECO:0000313" key="2">
    <source>
        <dbReference type="Proteomes" id="UP000062973"/>
    </source>
</evidence>
<name>A0A076N217_AMYME</name>
<proteinExistence type="predicted"/>
<dbReference type="PATRIC" id="fig|1068978.7.peg.5442"/>
<protein>
    <submittedName>
        <fullName evidence="1">Uncharacterized protein</fullName>
    </submittedName>
</protein>
<dbReference type="KEGG" id="amq:AMETH_5064"/>
<dbReference type="RefSeq" id="WP_017983997.1">
    <property type="nucleotide sequence ID" value="NZ_AQUL01000001.1"/>
</dbReference>
<accession>A0A076N217</accession>
<gene>
    <name evidence="1" type="ORF">AMETH_5064</name>
</gene>
<dbReference type="STRING" id="1068978.AMETH_5064"/>
<dbReference type="HOGENOM" id="CLU_3003879_0_0_11"/>
<sequence length="56" mass="6302">MEALARHYGAAAEIRAGDRGELEIDSAIDAFVDALRTDCTREFGPWIHRFFHPGQN</sequence>
<evidence type="ECO:0000313" key="1">
    <source>
        <dbReference type="EMBL" id="AIJ25156.1"/>
    </source>
</evidence>
<dbReference type="EMBL" id="CP009110">
    <property type="protein sequence ID" value="AIJ25156.1"/>
    <property type="molecule type" value="Genomic_DNA"/>
</dbReference>
<reference evidence="1" key="1">
    <citation type="submission" date="2014-07" db="EMBL/GenBank/DDBJ databases">
        <title>Whole Genome Sequence of the Amycolatopsis methanolica 239.</title>
        <authorList>
            <person name="Tang B."/>
        </authorList>
    </citation>
    <scope>NUCLEOTIDE SEQUENCE [LARGE SCALE GENOMIC DNA]</scope>
    <source>
        <strain evidence="1">239</strain>
    </source>
</reference>
<dbReference type="Proteomes" id="UP000062973">
    <property type="component" value="Chromosome"/>
</dbReference>
<dbReference type="AlphaFoldDB" id="A0A076N217"/>